<feature type="transmembrane region" description="Helical" evidence="11">
    <location>
        <begin position="314"/>
        <end position="332"/>
    </location>
</feature>
<evidence type="ECO:0000256" key="7">
    <source>
        <dbReference type="ARBA" id="ARBA00022989"/>
    </source>
</evidence>
<feature type="region of interest" description="Disordered" evidence="10">
    <location>
        <begin position="643"/>
        <end position="670"/>
    </location>
</feature>
<sequence>MYPELGQLALILALLLAVLLTVVPLAGSLTGRESLQAFARPLTTGMFVFVALAFAMLTHAFMTDDFSVAYVANNSNSMLPWYYKFSAVWGGHEGSLLLWILMLTGWTMAVAIFSRRLPSVMISQVLSVLGMISVGFMLFIVVTSNPFDRLLPNVPTDGADLNPLLQDFGLIVHPPMLYMGYVGFAVAFAFAIAALINGRLDAAWARWSRPWTTVAWAFLSGGIALGSWWAYYELGWGGWWFWDPVENASLLPWLSGTALMHSLAVTEKRGVFKSWTVLLAIITFALSLLGTFLVRSGVLTSVHAFASDPDRGTFLLVLLALTVLGSLMLYAFRAPVVHVRSRYGSLSREIFLLLNNVLLVSATLLVAVGTLYPLILDFFQLGKISIGEPFFNLTFSPLAIAAGLLLGVGTFSRWKKTDAGWLARKLLWPLAVSMLISTAAIVAYGGFKPWAFLGLFTASWIAMTTFWDLWDKSGSRKGRVHGLKRQSRSYYGMVLGHLGVAITMAGATVVSNYGIERDVRMVPGDTAQVEDYQFRFVGIGERRGQNFTAQYGTFEVSHEGKFVAELHPEKRQYAVGMSVMTEADIDAGLFRDIFVAVGERISDDAWAIRLQYKPLIRWLWLGAVFMAVGGFLAVSDRRYRIRDPKTSRSTSTAGAATGKTDAQPATGAAS</sequence>
<dbReference type="Proteomes" id="UP000536442">
    <property type="component" value="Unassembled WGS sequence"/>
</dbReference>
<feature type="transmembrane region" description="Helical" evidence="11">
    <location>
        <begin position="395"/>
        <end position="414"/>
    </location>
</feature>
<evidence type="ECO:0000259" key="12">
    <source>
        <dbReference type="Pfam" id="PF01578"/>
    </source>
</evidence>
<evidence type="ECO:0000313" key="15">
    <source>
        <dbReference type="Proteomes" id="UP000536442"/>
    </source>
</evidence>
<feature type="transmembrane region" description="Helical" evidence="11">
    <location>
        <begin position="450"/>
        <end position="470"/>
    </location>
</feature>
<dbReference type="GO" id="GO:0015232">
    <property type="term" value="F:heme transmembrane transporter activity"/>
    <property type="evidence" value="ECO:0007669"/>
    <property type="project" value="InterPro"/>
</dbReference>
<gene>
    <name evidence="14" type="ORF">HLV39_09225</name>
</gene>
<evidence type="ECO:0000256" key="11">
    <source>
        <dbReference type="SAM" id="Phobius"/>
    </source>
</evidence>
<keyword evidence="4" id="KW-0997">Cell inner membrane</keyword>
<dbReference type="NCBIfam" id="TIGR00353">
    <property type="entry name" value="nrfE"/>
    <property type="match status" value="1"/>
</dbReference>
<dbReference type="InterPro" id="IPR003567">
    <property type="entry name" value="Cyt_c_biogenesis"/>
</dbReference>
<feature type="transmembrane region" description="Helical" evidence="11">
    <location>
        <begin position="426"/>
        <end position="444"/>
    </location>
</feature>
<evidence type="ECO:0000313" key="14">
    <source>
        <dbReference type="EMBL" id="NWN91670.1"/>
    </source>
</evidence>
<evidence type="ECO:0000256" key="2">
    <source>
        <dbReference type="ARBA" id="ARBA00009186"/>
    </source>
</evidence>
<comment type="caution">
    <text evidence="14">The sequence shown here is derived from an EMBL/GenBank/DDBJ whole genome shotgun (WGS) entry which is preliminary data.</text>
</comment>
<feature type="transmembrane region" description="Helical" evidence="11">
    <location>
        <begin position="615"/>
        <end position="635"/>
    </location>
</feature>
<keyword evidence="15" id="KW-1185">Reference proteome</keyword>
<dbReference type="EMBL" id="JABEVQ010000004">
    <property type="protein sequence ID" value="NWN91670.1"/>
    <property type="molecule type" value="Genomic_DNA"/>
</dbReference>
<feature type="transmembrane region" description="Helical" evidence="11">
    <location>
        <begin position="275"/>
        <end position="294"/>
    </location>
</feature>
<name>A0A851HSG0_9GAMM</name>
<feature type="domain" description="Cytochrome c-type biogenesis protein CcmF C-terminal" evidence="13">
    <location>
        <begin position="316"/>
        <end position="637"/>
    </location>
</feature>
<keyword evidence="7 11" id="KW-1133">Transmembrane helix</keyword>
<protein>
    <submittedName>
        <fullName evidence="14">Heme lyase CcmF/NrfE family subunit</fullName>
    </submittedName>
</protein>
<dbReference type="GO" id="GO:0016829">
    <property type="term" value="F:lyase activity"/>
    <property type="evidence" value="ECO:0007669"/>
    <property type="project" value="UniProtKB-KW"/>
</dbReference>
<feature type="transmembrane region" description="Helical" evidence="11">
    <location>
        <begin position="42"/>
        <end position="62"/>
    </location>
</feature>
<dbReference type="GO" id="GO:0020037">
    <property type="term" value="F:heme binding"/>
    <property type="evidence" value="ECO:0007669"/>
    <property type="project" value="InterPro"/>
</dbReference>
<keyword evidence="5 11" id="KW-0812">Transmembrane</keyword>
<feature type="domain" description="Cytochrome c assembly protein" evidence="12">
    <location>
        <begin position="89"/>
        <end position="296"/>
    </location>
</feature>
<evidence type="ECO:0000256" key="1">
    <source>
        <dbReference type="ARBA" id="ARBA00004429"/>
    </source>
</evidence>
<dbReference type="GO" id="GO:0005886">
    <property type="term" value="C:plasma membrane"/>
    <property type="evidence" value="ECO:0007669"/>
    <property type="project" value="UniProtKB-SubCell"/>
</dbReference>
<accession>A0A851HSG0</accession>
<dbReference type="GO" id="GO:0017004">
    <property type="term" value="P:cytochrome complex assembly"/>
    <property type="evidence" value="ECO:0007669"/>
    <property type="project" value="UniProtKB-KW"/>
</dbReference>
<dbReference type="InterPro" id="IPR002541">
    <property type="entry name" value="Cyt_c_assembly"/>
</dbReference>
<feature type="transmembrane region" description="Helical" evidence="11">
    <location>
        <begin position="250"/>
        <end position="266"/>
    </location>
</feature>
<dbReference type="Pfam" id="PF01578">
    <property type="entry name" value="Cytochrom_C_asm"/>
    <property type="match status" value="1"/>
</dbReference>
<feature type="transmembrane region" description="Helical" evidence="11">
    <location>
        <begin position="490"/>
        <end position="515"/>
    </location>
</feature>
<reference evidence="14 15" key="1">
    <citation type="submission" date="2020-03" db="EMBL/GenBank/DDBJ databases">
        <title>Metagenomic, metatranscriptomic, and metabolomic analyses revealed the key microbes and metabolic features during the fermentation of ganjang, Korean traditional soy sauce.</title>
        <authorList>
            <person name="Chun B.H."/>
            <person name="Jeon C.O."/>
        </authorList>
    </citation>
    <scope>NUCLEOTIDE SEQUENCE [LARGE SCALE GENOMIC DNA]</scope>
    <source>
        <strain evidence="14 15">KG14</strain>
    </source>
</reference>
<dbReference type="PANTHER" id="PTHR43653">
    <property type="entry name" value="CYTOCHROME C ASSEMBLY PROTEIN-RELATED"/>
    <property type="match status" value="1"/>
</dbReference>
<keyword evidence="3" id="KW-1003">Cell membrane</keyword>
<dbReference type="InterPro" id="IPR003568">
    <property type="entry name" value="Cyt_c_biogenesis_CcmF"/>
</dbReference>
<evidence type="ECO:0000256" key="5">
    <source>
        <dbReference type="ARBA" id="ARBA00022692"/>
    </source>
</evidence>
<evidence type="ECO:0000256" key="3">
    <source>
        <dbReference type="ARBA" id="ARBA00022475"/>
    </source>
</evidence>
<feature type="transmembrane region" description="Helical" evidence="11">
    <location>
        <begin position="353"/>
        <end position="375"/>
    </location>
</feature>
<feature type="transmembrane region" description="Helical" evidence="11">
    <location>
        <begin position="6"/>
        <end position="30"/>
    </location>
</feature>
<evidence type="ECO:0000256" key="10">
    <source>
        <dbReference type="SAM" id="MobiDB-lite"/>
    </source>
</evidence>
<evidence type="ECO:0000256" key="4">
    <source>
        <dbReference type="ARBA" id="ARBA00022519"/>
    </source>
</evidence>
<evidence type="ECO:0000259" key="13">
    <source>
        <dbReference type="Pfam" id="PF16327"/>
    </source>
</evidence>
<organism evidence="14 15">
    <name type="scientific">Marinobacter adhaerens</name>
    <dbReference type="NCBI Taxonomy" id="1033846"/>
    <lineage>
        <taxon>Bacteria</taxon>
        <taxon>Pseudomonadati</taxon>
        <taxon>Pseudomonadota</taxon>
        <taxon>Gammaproteobacteria</taxon>
        <taxon>Pseudomonadales</taxon>
        <taxon>Marinobacteraceae</taxon>
        <taxon>Marinobacter</taxon>
    </lineage>
</organism>
<feature type="transmembrane region" description="Helical" evidence="11">
    <location>
        <begin position="125"/>
        <end position="143"/>
    </location>
</feature>
<feature type="compositionally biased region" description="Low complexity" evidence="10">
    <location>
        <begin position="647"/>
        <end position="660"/>
    </location>
</feature>
<feature type="transmembrane region" description="Helical" evidence="11">
    <location>
        <begin position="178"/>
        <end position="198"/>
    </location>
</feature>
<evidence type="ECO:0000256" key="8">
    <source>
        <dbReference type="ARBA" id="ARBA00023136"/>
    </source>
</evidence>
<keyword evidence="8 11" id="KW-0472">Membrane</keyword>
<dbReference type="AlphaFoldDB" id="A0A851HSG0"/>
<feature type="transmembrane region" description="Helical" evidence="11">
    <location>
        <begin position="210"/>
        <end position="230"/>
    </location>
</feature>
<dbReference type="PANTHER" id="PTHR43653:SF1">
    <property type="entry name" value="CYTOCHROME C-TYPE BIOGENESIS PROTEIN CCMF"/>
    <property type="match status" value="1"/>
</dbReference>
<comment type="function">
    <text evidence="9">Required for the biogenesis of c-type cytochromes. Possible subunit of a heme lyase.</text>
</comment>
<dbReference type="Pfam" id="PF16327">
    <property type="entry name" value="CcmF_C"/>
    <property type="match status" value="1"/>
</dbReference>
<keyword evidence="14" id="KW-0456">Lyase</keyword>
<feature type="transmembrane region" description="Helical" evidence="11">
    <location>
        <begin position="96"/>
        <end position="113"/>
    </location>
</feature>
<proteinExistence type="inferred from homology"/>
<dbReference type="PRINTS" id="PR01410">
    <property type="entry name" value="CCBIOGENESIS"/>
</dbReference>
<evidence type="ECO:0000256" key="6">
    <source>
        <dbReference type="ARBA" id="ARBA00022748"/>
    </source>
</evidence>
<dbReference type="InterPro" id="IPR032523">
    <property type="entry name" value="CcmF_C"/>
</dbReference>
<keyword evidence="6" id="KW-0201">Cytochrome c-type biogenesis</keyword>
<dbReference type="NCBIfam" id="NF007691">
    <property type="entry name" value="PRK10369.1"/>
    <property type="match status" value="1"/>
</dbReference>
<evidence type="ECO:0000256" key="9">
    <source>
        <dbReference type="ARBA" id="ARBA00037230"/>
    </source>
</evidence>
<comment type="subcellular location">
    <subcellularLocation>
        <location evidence="1">Cell inner membrane</location>
        <topology evidence="1">Multi-pass membrane protein</topology>
    </subcellularLocation>
</comment>
<dbReference type="PRINTS" id="PR01411">
    <property type="entry name" value="CCMFBIOGNSIS"/>
</dbReference>
<comment type="similarity">
    <text evidence="2">Belongs to the CcmF/CycK/Ccl1/NrfE/CcsA family.</text>
</comment>